<accession>A0AAE0JEY5</accession>
<dbReference type="EMBL" id="JAUEPP010000004">
    <property type="protein sequence ID" value="KAK3345104.1"/>
    <property type="molecule type" value="Genomic_DNA"/>
</dbReference>
<dbReference type="PANTHER" id="PTHR35186">
    <property type="entry name" value="ANK_REP_REGION DOMAIN-CONTAINING PROTEIN"/>
    <property type="match status" value="1"/>
</dbReference>
<dbReference type="AlphaFoldDB" id="A0AAE0JEY5"/>
<reference evidence="2" key="1">
    <citation type="journal article" date="2023" name="Mol. Phylogenet. Evol.">
        <title>Genome-scale phylogeny and comparative genomics of the fungal order Sordariales.</title>
        <authorList>
            <person name="Hensen N."/>
            <person name="Bonometti L."/>
            <person name="Westerberg I."/>
            <person name="Brannstrom I.O."/>
            <person name="Guillou S."/>
            <person name="Cros-Aarteil S."/>
            <person name="Calhoun S."/>
            <person name="Haridas S."/>
            <person name="Kuo A."/>
            <person name="Mondo S."/>
            <person name="Pangilinan J."/>
            <person name="Riley R."/>
            <person name="LaButti K."/>
            <person name="Andreopoulos B."/>
            <person name="Lipzen A."/>
            <person name="Chen C."/>
            <person name="Yan M."/>
            <person name="Daum C."/>
            <person name="Ng V."/>
            <person name="Clum A."/>
            <person name="Steindorff A."/>
            <person name="Ohm R.A."/>
            <person name="Martin F."/>
            <person name="Silar P."/>
            <person name="Natvig D.O."/>
            <person name="Lalanne C."/>
            <person name="Gautier V."/>
            <person name="Ament-Velasquez S.L."/>
            <person name="Kruys A."/>
            <person name="Hutchinson M.I."/>
            <person name="Powell A.J."/>
            <person name="Barry K."/>
            <person name="Miller A.N."/>
            <person name="Grigoriev I.V."/>
            <person name="Debuchy R."/>
            <person name="Gladieux P."/>
            <person name="Hiltunen Thoren M."/>
            <person name="Johannesson H."/>
        </authorList>
    </citation>
    <scope>NUCLEOTIDE SEQUENCE</scope>
    <source>
        <strain evidence="2">CBS 560.94</strain>
    </source>
</reference>
<evidence type="ECO:0000256" key="1">
    <source>
        <dbReference type="SAM" id="MobiDB-lite"/>
    </source>
</evidence>
<keyword evidence="3" id="KW-1185">Reference proteome</keyword>
<gene>
    <name evidence="2" type="ORF">B0H65DRAFT_465483</name>
</gene>
<proteinExistence type="predicted"/>
<feature type="compositionally biased region" description="Polar residues" evidence="1">
    <location>
        <begin position="1"/>
        <end position="18"/>
    </location>
</feature>
<name>A0AAE0JEY5_9PEZI</name>
<organism evidence="2 3">
    <name type="scientific">Neurospora tetraspora</name>
    <dbReference type="NCBI Taxonomy" id="94610"/>
    <lineage>
        <taxon>Eukaryota</taxon>
        <taxon>Fungi</taxon>
        <taxon>Dikarya</taxon>
        <taxon>Ascomycota</taxon>
        <taxon>Pezizomycotina</taxon>
        <taxon>Sordariomycetes</taxon>
        <taxon>Sordariomycetidae</taxon>
        <taxon>Sordariales</taxon>
        <taxon>Sordariaceae</taxon>
        <taxon>Neurospora</taxon>
    </lineage>
</organism>
<evidence type="ECO:0000313" key="3">
    <source>
        <dbReference type="Proteomes" id="UP001278500"/>
    </source>
</evidence>
<dbReference type="RefSeq" id="XP_062681717.1">
    <property type="nucleotide sequence ID" value="XM_062826812.1"/>
</dbReference>
<feature type="region of interest" description="Disordered" evidence="1">
    <location>
        <begin position="1"/>
        <end position="39"/>
    </location>
</feature>
<evidence type="ECO:0000313" key="2">
    <source>
        <dbReference type="EMBL" id="KAK3345104.1"/>
    </source>
</evidence>
<sequence>MPFLISRNNSACASNTQSKKGKEPAEEPTSHPSRPHDHGKILLGLGTLILELWFGQPLESQPSWEANFGPNGQETEFTKFNAAATWQRMVADHGGPILHNITRRCIYGNFGLATQNLEDTELIKAVYGNVVMELQRLCDALS</sequence>
<dbReference type="PANTHER" id="PTHR35186:SF4">
    <property type="entry name" value="PRION-INHIBITION AND PROPAGATION HELO DOMAIN-CONTAINING PROTEIN"/>
    <property type="match status" value="1"/>
</dbReference>
<dbReference type="GeneID" id="87863966"/>
<feature type="compositionally biased region" description="Basic and acidic residues" evidence="1">
    <location>
        <begin position="20"/>
        <end position="39"/>
    </location>
</feature>
<comment type="caution">
    <text evidence="2">The sequence shown here is derived from an EMBL/GenBank/DDBJ whole genome shotgun (WGS) entry which is preliminary data.</text>
</comment>
<dbReference type="Proteomes" id="UP001278500">
    <property type="component" value="Unassembled WGS sequence"/>
</dbReference>
<protein>
    <submittedName>
        <fullName evidence="2">Uncharacterized protein</fullName>
    </submittedName>
</protein>
<reference evidence="2" key="2">
    <citation type="submission" date="2023-06" db="EMBL/GenBank/DDBJ databases">
        <authorList>
            <consortium name="Lawrence Berkeley National Laboratory"/>
            <person name="Haridas S."/>
            <person name="Hensen N."/>
            <person name="Bonometti L."/>
            <person name="Westerberg I."/>
            <person name="Brannstrom I.O."/>
            <person name="Guillou S."/>
            <person name="Cros-Aarteil S."/>
            <person name="Calhoun S."/>
            <person name="Kuo A."/>
            <person name="Mondo S."/>
            <person name="Pangilinan J."/>
            <person name="Riley R."/>
            <person name="Labutti K."/>
            <person name="Andreopoulos B."/>
            <person name="Lipzen A."/>
            <person name="Chen C."/>
            <person name="Yanf M."/>
            <person name="Daum C."/>
            <person name="Ng V."/>
            <person name="Clum A."/>
            <person name="Steindorff A."/>
            <person name="Ohm R."/>
            <person name="Martin F."/>
            <person name="Silar P."/>
            <person name="Natvig D."/>
            <person name="Lalanne C."/>
            <person name="Gautier V."/>
            <person name="Ament-Velasquez S.L."/>
            <person name="Kruys A."/>
            <person name="Hutchinson M.I."/>
            <person name="Powell A.J."/>
            <person name="Barry K."/>
            <person name="Miller A.N."/>
            <person name="Grigoriev I.V."/>
            <person name="Debuchy R."/>
            <person name="Gladieux P."/>
            <person name="Thoren M.H."/>
            <person name="Johannesson H."/>
        </authorList>
    </citation>
    <scope>NUCLEOTIDE SEQUENCE</scope>
    <source>
        <strain evidence="2">CBS 560.94</strain>
    </source>
</reference>